<name>A0AAQ4CPD8_9CREN</name>
<dbReference type="SMART" id="SM00879">
    <property type="entry name" value="Brix"/>
    <property type="match status" value="1"/>
</dbReference>
<gene>
    <name evidence="2" type="ORF">SACC_06860</name>
</gene>
<evidence type="ECO:0000259" key="1">
    <source>
        <dbReference type="PROSITE" id="PS50833"/>
    </source>
</evidence>
<organism evidence="2 3">
    <name type="scientific">Saccharolobus caldissimus</name>
    <dbReference type="NCBI Taxonomy" id="1702097"/>
    <lineage>
        <taxon>Archaea</taxon>
        <taxon>Thermoproteota</taxon>
        <taxon>Thermoprotei</taxon>
        <taxon>Sulfolobales</taxon>
        <taxon>Sulfolobaceae</taxon>
        <taxon>Saccharolobus</taxon>
    </lineage>
</organism>
<dbReference type="PROSITE" id="PS50833">
    <property type="entry name" value="BRIX"/>
    <property type="match status" value="1"/>
</dbReference>
<dbReference type="SUPFAM" id="SSF52954">
    <property type="entry name" value="Class II aaRS ABD-related"/>
    <property type="match status" value="1"/>
</dbReference>
<sequence length="180" mass="21027">MELSGQGLHILHTRVIITSSRDANIRVRNFLNVLSLIIRDSRKINRGKRNLKDIFGEAIRFNALYLIFISTYKGNPYKIVVYDLQTFSPKYIFKIDGLSLPSDYGISLKQIKNGIVCVNNNKCDFLRNFLIDMNIFTYKYNNFNCNIMLNINKISENKCELLFTKVEDNVKFFKMILETC</sequence>
<proteinExistence type="predicted"/>
<evidence type="ECO:0000313" key="3">
    <source>
        <dbReference type="Proteomes" id="UP001319921"/>
    </source>
</evidence>
<feature type="domain" description="Brix" evidence="1">
    <location>
        <begin position="13"/>
        <end position="180"/>
    </location>
</feature>
<reference evidence="2 3" key="1">
    <citation type="journal article" date="2022" name="Microbiol. Resour. Announc.">
        <title>Complete Genome Sequence of the Hyperthermophilic and Acidophilic Archaeon Saccharolobus caldissimus Strain HS-3T.</title>
        <authorList>
            <person name="Sakai H.D."/>
            <person name="Kurosawa N."/>
        </authorList>
    </citation>
    <scope>NUCLEOTIDE SEQUENCE [LARGE SCALE GENOMIC DNA]</scope>
    <source>
        <strain evidence="2 3">JCM32116</strain>
    </source>
</reference>
<dbReference type="EMBL" id="AP025226">
    <property type="protein sequence ID" value="BDB97669.1"/>
    <property type="molecule type" value="Genomic_DNA"/>
</dbReference>
<dbReference type="KEGG" id="scas:SACC_06860"/>
<keyword evidence="3" id="KW-1185">Reference proteome</keyword>
<evidence type="ECO:0000313" key="2">
    <source>
        <dbReference type="EMBL" id="BDB97669.1"/>
    </source>
</evidence>
<dbReference type="AlphaFoldDB" id="A0AAQ4CPD8"/>
<dbReference type="Proteomes" id="UP001319921">
    <property type="component" value="Chromosome"/>
</dbReference>
<protein>
    <recommendedName>
        <fullName evidence="1">Brix domain-containing protein</fullName>
    </recommendedName>
</protein>
<dbReference type="Gene3D" id="3.40.50.10480">
    <property type="entry name" value="Probable brix-domain ribosomal biogenesis protein"/>
    <property type="match status" value="1"/>
</dbReference>
<accession>A0AAQ4CPD8</accession>
<dbReference type="GO" id="GO:0006364">
    <property type="term" value="P:rRNA processing"/>
    <property type="evidence" value="ECO:0007669"/>
    <property type="project" value="InterPro"/>
</dbReference>
<dbReference type="InterPro" id="IPR007109">
    <property type="entry name" value="Brix"/>
</dbReference>
<dbReference type="GO" id="GO:0019843">
    <property type="term" value="F:rRNA binding"/>
    <property type="evidence" value="ECO:0007669"/>
    <property type="project" value="InterPro"/>
</dbReference>